<evidence type="ECO:0000256" key="7">
    <source>
        <dbReference type="ARBA" id="ARBA00047508"/>
    </source>
</evidence>
<name>A0A7W7WXS4_9PSEU</name>
<dbReference type="Proteomes" id="UP000542674">
    <property type="component" value="Unassembled WGS sequence"/>
</dbReference>
<comment type="function">
    <text evidence="1 8">Stereospecific condensation of phosphoenolpyruvate (PEP) and D-erythrose-4-phosphate (E4P) giving rise to 3-deoxy-D-arabino-heptulosonate-7-phosphate (DAHP).</text>
</comment>
<evidence type="ECO:0000256" key="8">
    <source>
        <dbReference type="PIRNR" id="PIRNR001361"/>
    </source>
</evidence>
<dbReference type="InterPro" id="IPR006219">
    <property type="entry name" value="DAHP_synth_1"/>
</dbReference>
<keyword evidence="11" id="KW-1185">Reference proteome</keyword>
<evidence type="ECO:0000313" key="10">
    <source>
        <dbReference type="EMBL" id="MBB4967366.1"/>
    </source>
</evidence>
<dbReference type="GO" id="GO:0009423">
    <property type="term" value="P:chorismate biosynthetic process"/>
    <property type="evidence" value="ECO:0007669"/>
    <property type="project" value="UniProtKB-UniPathway"/>
</dbReference>
<dbReference type="GO" id="GO:0003849">
    <property type="term" value="F:3-deoxy-7-phosphoheptulonate synthase activity"/>
    <property type="evidence" value="ECO:0007669"/>
    <property type="project" value="UniProtKB-EC"/>
</dbReference>
<evidence type="ECO:0000256" key="3">
    <source>
        <dbReference type="ARBA" id="ARBA00007985"/>
    </source>
</evidence>
<dbReference type="Pfam" id="PF00793">
    <property type="entry name" value="DAHP_synth_1"/>
    <property type="match status" value="1"/>
</dbReference>
<evidence type="ECO:0000259" key="9">
    <source>
        <dbReference type="Pfam" id="PF00793"/>
    </source>
</evidence>
<evidence type="ECO:0000256" key="1">
    <source>
        <dbReference type="ARBA" id="ARBA00003726"/>
    </source>
</evidence>
<dbReference type="PANTHER" id="PTHR21225:SF12">
    <property type="entry name" value="PHOSPHO-2-DEHYDRO-3-DEOXYHEPTONATE ALDOLASE, TYROSINE-INHIBITED"/>
    <property type="match status" value="1"/>
</dbReference>
<dbReference type="UniPathway" id="UPA00053">
    <property type="reaction ID" value="UER00084"/>
</dbReference>
<dbReference type="EC" id="2.5.1.54" evidence="8"/>
<dbReference type="SUPFAM" id="SSF51569">
    <property type="entry name" value="Aldolase"/>
    <property type="match status" value="1"/>
</dbReference>
<dbReference type="FunFam" id="3.20.20.70:FF:000005">
    <property type="entry name" value="Phospho-2-dehydro-3-deoxyheptonate aldolase"/>
    <property type="match status" value="1"/>
</dbReference>
<keyword evidence="5 8" id="KW-0808">Transferase</keyword>
<dbReference type="EMBL" id="JACHJS010000001">
    <property type="protein sequence ID" value="MBB4967366.1"/>
    <property type="molecule type" value="Genomic_DNA"/>
</dbReference>
<comment type="similarity">
    <text evidence="3 8">Belongs to the class-I DAHP synthase family.</text>
</comment>
<proteinExistence type="inferred from homology"/>
<evidence type="ECO:0000313" key="11">
    <source>
        <dbReference type="Proteomes" id="UP000542674"/>
    </source>
</evidence>
<dbReference type="AlphaFoldDB" id="A0A7W7WXS4"/>
<evidence type="ECO:0000256" key="2">
    <source>
        <dbReference type="ARBA" id="ARBA00004688"/>
    </source>
</evidence>
<dbReference type="NCBIfam" id="NF009395">
    <property type="entry name" value="PRK12755.1"/>
    <property type="match status" value="1"/>
</dbReference>
<feature type="domain" description="DAHP synthetase I/KDSA" evidence="9">
    <location>
        <begin position="41"/>
        <end position="340"/>
    </location>
</feature>
<gene>
    <name evidence="10" type="ORF">F4559_004725</name>
</gene>
<accession>A0A7W7WXS4</accession>
<keyword evidence="6 8" id="KW-0057">Aromatic amino acid biosynthesis</keyword>
<evidence type="ECO:0000256" key="5">
    <source>
        <dbReference type="ARBA" id="ARBA00022679"/>
    </source>
</evidence>
<comment type="pathway">
    <text evidence="2 8">Metabolic intermediate biosynthesis; chorismate biosynthesis; chorismate from D-erythrose 4-phosphate and phosphoenolpyruvate: step 1/7.</text>
</comment>
<evidence type="ECO:0000256" key="4">
    <source>
        <dbReference type="ARBA" id="ARBA00022605"/>
    </source>
</evidence>
<evidence type="ECO:0000256" key="6">
    <source>
        <dbReference type="ARBA" id="ARBA00023141"/>
    </source>
</evidence>
<reference evidence="10 11" key="1">
    <citation type="submission" date="2020-08" db="EMBL/GenBank/DDBJ databases">
        <title>Sequencing the genomes of 1000 actinobacteria strains.</title>
        <authorList>
            <person name="Klenk H.-P."/>
        </authorList>
    </citation>
    <scope>NUCLEOTIDE SEQUENCE [LARGE SCALE GENOMIC DNA]</scope>
    <source>
        <strain evidence="10 11">DSM 45084</strain>
    </source>
</reference>
<comment type="catalytic activity">
    <reaction evidence="7 8">
        <text>D-erythrose 4-phosphate + phosphoenolpyruvate + H2O = 7-phospho-2-dehydro-3-deoxy-D-arabino-heptonate + phosphate</text>
        <dbReference type="Rhea" id="RHEA:14717"/>
        <dbReference type="ChEBI" id="CHEBI:15377"/>
        <dbReference type="ChEBI" id="CHEBI:16897"/>
        <dbReference type="ChEBI" id="CHEBI:43474"/>
        <dbReference type="ChEBI" id="CHEBI:58394"/>
        <dbReference type="ChEBI" id="CHEBI:58702"/>
        <dbReference type="EC" id="2.5.1.54"/>
    </reaction>
</comment>
<sequence length="364" mass="38313">MRSIRPQDARIAGVEPLITPADLRAEIPASAAAITTARQAREDIRQVLSGEDDRLVVITGPCSAHDPASALDYAERLAALAADVADHAVVVMRVYVEKPRTRLGWKGLLTDPHLDGSDDVNSGLRLTRGLMTQIAGSGLPVACEFLDPSVPGYLADVVSWGCVGARTVQSQTHRQFASGLPMPIGFKNATSGDVLDAVDAIVAASRPHTFPSVTDDGRVGLVTTTGNPDGHVVLRGGSAGPNYGPIDVAKSLRLLGQAGLEQRLVIDASHGNSNKDHRRQPLVVGDLAGRIGRGEEGVAGVMLESFLVEGNQKLVLGRSEQLAYGQSVTDACVDWSGTVRLVERLAEAVATRRAAFHPQAALVG</sequence>
<comment type="caution">
    <text evidence="10">The sequence shown here is derived from an EMBL/GenBank/DDBJ whole genome shotgun (WGS) entry which is preliminary data.</text>
</comment>
<dbReference type="PIRSF" id="PIRSF001361">
    <property type="entry name" value="DAHP_synthase"/>
    <property type="match status" value="1"/>
</dbReference>
<keyword evidence="4 8" id="KW-0028">Amino-acid biosynthesis</keyword>
<dbReference type="PANTHER" id="PTHR21225">
    <property type="entry name" value="PHOSPHO-2-DEHYDRO-3-DEOXYHEPTONATE ALDOLASE DAHP SYNTHETASE"/>
    <property type="match status" value="1"/>
</dbReference>
<dbReference type="GO" id="GO:0005737">
    <property type="term" value="C:cytoplasm"/>
    <property type="evidence" value="ECO:0007669"/>
    <property type="project" value="TreeGrafter"/>
</dbReference>
<dbReference type="GO" id="GO:0008652">
    <property type="term" value="P:amino acid biosynthetic process"/>
    <property type="evidence" value="ECO:0007669"/>
    <property type="project" value="UniProtKB-KW"/>
</dbReference>
<dbReference type="InterPro" id="IPR006218">
    <property type="entry name" value="DAHP1/KDSA"/>
</dbReference>
<dbReference type="GO" id="GO:0009073">
    <property type="term" value="P:aromatic amino acid family biosynthetic process"/>
    <property type="evidence" value="ECO:0007669"/>
    <property type="project" value="UniProtKB-KW"/>
</dbReference>
<dbReference type="Gene3D" id="3.20.20.70">
    <property type="entry name" value="Aldolase class I"/>
    <property type="match status" value="1"/>
</dbReference>
<dbReference type="NCBIfam" id="TIGR00034">
    <property type="entry name" value="aroFGH"/>
    <property type="match status" value="1"/>
</dbReference>
<organism evidence="10 11">
    <name type="scientific">Saccharothrix violaceirubra</name>
    <dbReference type="NCBI Taxonomy" id="413306"/>
    <lineage>
        <taxon>Bacteria</taxon>
        <taxon>Bacillati</taxon>
        <taxon>Actinomycetota</taxon>
        <taxon>Actinomycetes</taxon>
        <taxon>Pseudonocardiales</taxon>
        <taxon>Pseudonocardiaceae</taxon>
        <taxon>Saccharothrix</taxon>
    </lineage>
</organism>
<protein>
    <recommendedName>
        <fullName evidence="8">Phospho-2-dehydro-3-deoxyheptonate aldolase</fullName>
        <ecNumber evidence="8">2.5.1.54</ecNumber>
    </recommendedName>
</protein>
<dbReference type="RefSeq" id="WP_184672017.1">
    <property type="nucleotide sequence ID" value="NZ_BAABAI010000009.1"/>
</dbReference>
<dbReference type="InterPro" id="IPR013785">
    <property type="entry name" value="Aldolase_TIM"/>
</dbReference>